<protein>
    <submittedName>
        <fullName evidence="1">Uncharacterized protein</fullName>
    </submittedName>
</protein>
<accession>A0A0C2WS10</accession>
<reference evidence="1 2" key="1">
    <citation type="submission" date="2014-04" db="EMBL/GenBank/DDBJ databases">
        <authorList>
            <consortium name="DOE Joint Genome Institute"/>
            <person name="Kuo A."/>
            <person name="Zuccaro A."/>
            <person name="Kohler A."/>
            <person name="Nagy L.G."/>
            <person name="Floudas D."/>
            <person name="Copeland A."/>
            <person name="Barry K.W."/>
            <person name="Cichocki N."/>
            <person name="Veneault-Fourrey C."/>
            <person name="LaButti K."/>
            <person name="Lindquist E.A."/>
            <person name="Lipzen A."/>
            <person name="Lundell T."/>
            <person name="Morin E."/>
            <person name="Murat C."/>
            <person name="Sun H."/>
            <person name="Tunlid A."/>
            <person name="Henrissat B."/>
            <person name="Grigoriev I.V."/>
            <person name="Hibbett D.S."/>
            <person name="Martin F."/>
            <person name="Nordberg H.P."/>
            <person name="Cantor M.N."/>
            <person name="Hua S.X."/>
        </authorList>
    </citation>
    <scope>NUCLEOTIDE SEQUENCE [LARGE SCALE GENOMIC DNA]</scope>
    <source>
        <strain evidence="1 2">MAFF 305830</strain>
    </source>
</reference>
<sequence length="238" mass="27233">MELRDDSHANQLRATLMNINEPMDSVSDKLTLALVKAHNFYAHKWKVTSEGGGSTHVTKELASKLLEPEFQASAIKKAREAATQAAEAAKVVREDVIPLLPRLEADLENYLLDYMDRTTAIEERRRSWIPSFFLNLIWGPVDPTPWHLNEVQGLQHRLSAANYQLRRLPAFFDNLELHFKRLSELSSEKLPGLGYTTSDDLIRLYQDRIKCDQILRHMDNSWYSAGRAFAFGALKNLP</sequence>
<name>A0A0C2WS10_SERVB</name>
<gene>
    <name evidence="1" type="ORF">M408DRAFT_329004</name>
</gene>
<evidence type="ECO:0000313" key="1">
    <source>
        <dbReference type="EMBL" id="KIM28953.1"/>
    </source>
</evidence>
<dbReference type="AlphaFoldDB" id="A0A0C2WS10"/>
<dbReference type="HOGENOM" id="CLU_1166449_0_0_1"/>
<reference evidence="2" key="2">
    <citation type="submission" date="2015-01" db="EMBL/GenBank/DDBJ databases">
        <title>Evolutionary Origins and Diversification of the Mycorrhizal Mutualists.</title>
        <authorList>
            <consortium name="DOE Joint Genome Institute"/>
            <consortium name="Mycorrhizal Genomics Consortium"/>
            <person name="Kohler A."/>
            <person name="Kuo A."/>
            <person name="Nagy L.G."/>
            <person name="Floudas D."/>
            <person name="Copeland A."/>
            <person name="Barry K.W."/>
            <person name="Cichocki N."/>
            <person name="Veneault-Fourrey C."/>
            <person name="LaButti K."/>
            <person name="Lindquist E.A."/>
            <person name="Lipzen A."/>
            <person name="Lundell T."/>
            <person name="Morin E."/>
            <person name="Murat C."/>
            <person name="Riley R."/>
            <person name="Ohm R."/>
            <person name="Sun H."/>
            <person name="Tunlid A."/>
            <person name="Henrissat B."/>
            <person name="Grigoriev I.V."/>
            <person name="Hibbett D.S."/>
            <person name="Martin F."/>
        </authorList>
    </citation>
    <scope>NUCLEOTIDE SEQUENCE [LARGE SCALE GENOMIC DNA]</scope>
    <source>
        <strain evidence="2">MAFF 305830</strain>
    </source>
</reference>
<proteinExistence type="predicted"/>
<keyword evidence="2" id="KW-1185">Reference proteome</keyword>
<dbReference type="EMBL" id="KN824290">
    <property type="protein sequence ID" value="KIM28953.1"/>
    <property type="molecule type" value="Genomic_DNA"/>
</dbReference>
<dbReference type="OrthoDB" id="3134735at2759"/>
<organism evidence="1 2">
    <name type="scientific">Serendipita vermifera MAFF 305830</name>
    <dbReference type="NCBI Taxonomy" id="933852"/>
    <lineage>
        <taxon>Eukaryota</taxon>
        <taxon>Fungi</taxon>
        <taxon>Dikarya</taxon>
        <taxon>Basidiomycota</taxon>
        <taxon>Agaricomycotina</taxon>
        <taxon>Agaricomycetes</taxon>
        <taxon>Sebacinales</taxon>
        <taxon>Serendipitaceae</taxon>
        <taxon>Serendipita</taxon>
    </lineage>
</organism>
<dbReference type="Proteomes" id="UP000054097">
    <property type="component" value="Unassembled WGS sequence"/>
</dbReference>
<evidence type="ECO:0000313" key="2">
    <source>
        <dbReference type="Proteomes" id="UP000054097"/>
    </source>
</evidence>